<dbReference type="InterPro" id="IPR032675">
    <property type="entry name" value="LRR_dom_sf"/>
</dbReference>
<keyword evidence="2" id="KW-0677">Repeat</keyword>
<dbReference type="PANTHER" id="PTHR48051:SF1">
    <property type="entry name" value="RAS SUPPRESSOR PROTEIN 1"/>
    <property type="match status" value="1"/>
</dbReference>
<evidence type="ECO:0000313" key="3">
    <source>
        <dbReference type="EMBL" id="MQT80074.1"/>
    </source>
</evidence>
<dbReference type="InterPro" id="IPR050216">
    <property type="entry name" value="LRR_domain-containing"/>
</dbReference>
<dbReference type="InterPro" id="IPR001611">
    <property type="entry name" value="Leu-rich_rpt"/>
</dbReference>
<evidence type="ECO:0008006" key="4">
    <source>
        <dbReference type="Google" id="ProtNLM"/>
    </source>
</evidence>
<evidence type="ECO:0000256" key="1">
    <source>
        <dbReference type="ARBA" id="ARBA00022614"/>
    </source>
</evidence>
<keyword evidence="1" id="KW-0433">Leucine-rich repeat</keyword>
<dbReference type="SUPFAM" id="SSF52058">
    <property type="entry name" value="L domain-like"/>
    <property type="match status" value="1"/>
</dbReference>
<dbReference type="GO" id="GO:0005737">
    <property type="term" value="C:cytoplasm"/>
    <property type="evidence" value="ECO:0007669"/>
    <property type="project" value="TreeGrafter"/>
</dbReference>
<name>A0A6A7YTB8_9PSED</name>
<gene>
    <name evidence="3" type="ORF">GHN86_08395</name>
</gene>
<comment type="caution">
    <text evidence="3">The sequence shown here is derived from an EMBL/GenBank/DDBJ whole genome shotgun (WGS) entry which is preliminary data.</text>
</comment>
<dbReference type="PROSITE" id="PS51450">
    <property type="entry name" value="LRR"/>
    <property type="match status" value="1"/>
</dbReference>
<dbReference type="EMBL" id="WIWC01000010">
    <property type="protein sequence ID" value="MQT80074.1"/>
    <property type="molecule type" value="Genomic_DNA"/>
</dbReference>
<proteinExistence type="predicted"/>
<dbReference type="SMART" id="SM00369">
    <property type="entry name" value="LRR_TYP"/>
    <property type="match status" value="4"/>
</dbReference>
<sequence length="415" mass="46702">MHLIKNGADDLYSAVLHALPDAEREALGFPHPGQGSALKDRVRAQPLFPRTQVSQHLEQPVVALDFKSPMELTYGRVSYPLLGADAPDKSVSSIEALVHELYPSLNTLERARVMSSLPSTEVEAREVIAHRTREWHALRDDMELWTLNAPATNQRTGEMLSPNSIIARVQDRRAFSHELERAYRRQTAFDNHYADPARDGFELTLTRILIEDMPTINADFSHVTYLSLNGQGAITGINEFLQHFPGLRVLELRNFELDRLPDAVFTMQNLTELRLENSAITLTPESASGLAGLERLEYIDLDNNPLNITPDFSNMPNLNTVHLHNTELSVFPSTLLGLSELEIIDLSENLITHLPSELFEAPAYITSGLDLEDNPLSEDSLERVREYFAQTDIDMNIQLEDEDAIEQVVVSESEE</sequence>
<dbReference type="AlphaFoldDB" id="A0A6A7YTB8"/>
<dbReference type="PANTHER" id="PTHR48051">
    <property type="match status" value="1"/>
</dbReference>
<reference evidence="3" key="1">
    <citation type="submission" date="2019-10" db="EMBL/GenBank/DDBJ databases">
        <title>Evaluation of single-gene subtyping targets for Pseudomonas.</title>
        <authorList>
            <person name="Reichler S.J."/>
            <person name="Orsi R.H."/>
            <person name="Wiedmann M."/>
            <person name="Martin N.H."/>
            <person name="Murphy S.I."/>
        </authorList>
    </citation>
    <scope>NUCLEOTIDE SEQUENCE</scope>
    <source>
        <strain evidence="3">FSL R10-2339</strain>
    </source>
</reference>
<dbReference type="Gene3D" id="3.80.10.10">
    <property type="entry name" value="Ribonuclease Inhibitor"/>
    <property type="match status" value="1"/>
</dbReference>
<protein>
    <recommendedName>
        <fullName evidence="4">Leucine-rich repeat domain-containing protein</fullName>
    </recommendedName>
</protein>
<dbReference type="InterPro" id="IPR003591">
    <property type="entry name" value="Leu-rich_rpt_typical-subtyp"/>
</dbReference>
<dbReference type="Pfam" id="PF13855">
    <property type="entry name" value="LRR_8"/>
    <property type="match status" value="1"/>
</dbReference>
<dbReference type="RefSeq" id="WP_153386432.1">
    <property type="nucleotide sequence ID" value="NZ_WIWC01000010.1"/>
</dbReference>
<accession>A0A6A7YTB8</accession>
<evidence type="ECO:0000256" key="2">
    <source>
        <dbReference type="ARBA" id="ARBA00022737"/>
    </source>
</evidence>
<organism evidence="3">
    <name type="scientific">Pseudomonas helleri</name>
    <dbReference type="NCBI Taxonomy" id="1608996"/>
    <lineage>
        <taxon>Bacteria</taxon>
        <taxon>Pseudomonadati</taxon>
        <taxon>Pseudomonadota</taxon>
        <taxon>Gammaproteobacteria</taxon>
        <taxon>Pseudomonadales</taxon>
        <taxon>Pseudomonadaceae</taxon>
        <taxon>Pseudomonas</taxon>
    </lineage>
</organism>